<dbReference type="EMBL" id="JASUXU010000026">
    <property type="protein sequence ID" value="KAK0320199.1"/>
    <property type="molecule type" value="Genomic_DNA"/>
</dbReference>
<dbReference type="InterPro" id="IPR011990">
    <property type="entry name" value="TPR-like_helical_dom_sf"/>
</dbReference>
<evidence type="ECO:0008006" key="5">
    <source>
        <dbReference type="Google" id="ProtNLM"/>
    </source>
</evidence>
<organism evidence="3 4">
    <name type="scientific">Friedmanniomyces endolithicus</name>
    <dbReference type="NCBI Taxonomy" id="329885"/>
    <lineage>
        <taxon>Eukaryota</taxon>
        <taxon>Fungi</taxon>
        <taxon>Dikarya</taxon>
        <taxon>Ascomycota</taxon>
        <taxon>Pezizomycotina</taxon>
        <taxon>Dothideomycetes</taxon>
        <taxon>Dothideomycetidae</taxon>
        <taxon>Mycosphaerellales</taxon>
        <taxon>Teratosphaeriaceae</taxon>
        <taxon>Friedmanniomyces</taxon>
    </lineage>
</organism>
<reference evidence="3" key="1">
    <citation type="submission" date="2021-12" db="EMBL/GenBank/DDBJ databases">
        <title>Black yeast isolated from Biological Soil Crust.</title>
        <authorList>
            <person name="Kurbessoian T."/>
        </authorList>
    </citation>
    <scope>NUCLEOTIDE SEQUENCE</scope>
    <source>
        <strain evidence="3">CCFEE 5208</strain>
    </source>
</reference>
<feature type="region of interest" description="Disordered" evidence="2">
    <location>
        <begin position="413"/>
        <end position="448"/>
    </location>
</feature>
<evidence type="ECO:0000256" key="2">
    <source>
        <dbReference type="SAM" id="MobiDB-lite"/>
    </source>
</evidence>
<sequence>MNSSLRLSEQLSDASLPHTQPYQDTTADRSQPPPAKPFMEEMVNVYREESTRRRVAQLAQEHDQVKNLMGILAQFNDYIKTRQTESYLALLADQVEGMVAMTAQAAKRGDTKSVKRYCMLTTNAAAVGATMIFRRSSEEKQDKLRAAEERTAIRQQERWLRMKARHSFRLRPLGRADKVEQLAREQQDRRDARERYREQARTISDFDAAVAQADLRGPDDRGGIARMREQPSEFRPAYFRDTLWKARQEEDRLRKRVKLHSERHLYSRPFRSDIWLDLVMKDLEAATPADSAAFRRILENVRVPAGVKAVFKGNIGEAILEIMQRTGSHLQVLDGDLALTFARSSQSVGRRSTTGFQSLSLWGTPSENAAAIDLLPGLVDVVTLNPKGSRNLKDFEHTTQEIDRFGSIVVPSEGPEEEIETTNNRIWQEQGDKSMPQNGPPSVDPDKDDRVRVPIRAVWVYAAPGVEEILETTAGDTQSVLSFKRPVVWSTVVFTDHVEALSTLPPRLVRRQIRDETSGQVLPRSNTYKQQVVVELLKCFSDPSASTCVSREAVDSALSFFIRVSDYNAIRQLLAILQENKLYALTTSNFDILLAAAAANDDMHNFRLWQRNMVQKGLRPSPSTWASLHRLVSRRCPGTPLPTRVFDAMHEKGLFTDLHTLQEQVKDTVKEALTAHLARNSASDDADLDAFVSIYDKRFGSPAYRHHFHQPKHSSAIHFRPWLTIETANIMAKVLLSHGRSHDALAVLRMLEDSGAQPRADTLNTFLTAAYRARDAEFAVSVVNHFAPFIGPSSTCPRNDIRLNRISYAMLFRIAWRGKCFNMLRVIWRYACCAGEMGWEFQEDVRTSLIEYVPAREFKQSRGRLRKDVEQDQTRLMEAFASSSNDLHQEQRSMMDEVWFGWAGKFIVGLADGVVSPRHVATEPSATFSAQRAAEDVASHPEHPQLTPHATKMYSLAAQPRSIPPATPPSEPQPSASPTTPSTPPHIARKARLQALFNADLTQTLKLQPMLPLPELLEQAWKMDMDWHARRLGTPSEAMKRVVNDWEATEEQKAEVFARMFGEMLGRGVEVPMKRLVLRREREGG</sequence>
<feature type="region of interest" description="Disordered" evidence="2">
    <location>
        <begin position="1"/>
        <end position="37"/>
    </location>
</feature>
<feature type="compositionally biased region" description="Polar residues" evidence="2">
    <location>
        <begin position="1"/>
        <end position="29"/>
    </location>
</feature>
<accession>A0AAN6FL12</accession>
<gene>
    <name evidence="3" type="ORF">LTR82_008716</name>
</gene>
<name>A0AAN6FL12_9PEZI</name>
<keyword evidence="1" id="KW-0175">Coiled coil</keyword>
<feature type="coiled-coil region" evidence="1">
    <location>
        <begin position="175"/>
        <end position="202"/>
    </location>
</feature>
<protein>
    <recommendedName>
        <fullName evidence="5">Pentatricopeptide repeat domain-containing protein</fullName>
    </recommendedName>
</protein>
<evidence type="ECO:0000256" key="1">
    <source>
        <dbReference type="SAM" id="Coils"/>
    </source>
</evidence>
<evidence type="ECO:0000313" key="3">
    <source>
        <dbReference type="EMBL" id="KAK0320199.1"/>
    </source>
</evidence>
<feature type="region of interest" description="Disordered" evidence="2">
    <location>
        <begin position="960"/>
        <end position="986"/>
    </location>
</feature>
<feature type="compositionally biased region" description="Pro residues" evidence="2">
    <location>
        <begin position="962"/>
        <end position="972"/>
    </location>
</feature>
<proteinExistence type="predicted"/>
<evidence type="ECO:0000313" key="4">
    <source>
        <dbReference type="Proteomes" id="UP001168146"/>
    </source>
</evidence>
<dbReference type="Proteomes" id="UP001168146">
    <property type="component" value="Unassembled WGS sequence"/>
</dbReference>
<dbReference type="Gene3D" id="1.25.40.10">
    <property type="entry name" value="Tetratricopeptide repeat domain"/>
    <property type="match status" value="1"/>
</dbReference>
<dbReference type="AlphaFoldDB" id="A0AAN6FL12"/>
<comment type="caution">
    <text evidence="3">The sequence shown here is derived from an EMBL/GenBank/DDBJ whole genome shotgun (WGS) entry which is preliminary data.</text>
</comment>